<dbReference type="Gene3D" id="3.40.50.10770">
    <property type="entry name" value="Hypothetical protein VC1899 like domain (Restriction endonuclease-like)"/>
    <property type="match status" value="1"/>
</dbReference>
<dbReference type="Pfam" id="PF09651">
    <property type="entry name" value="Cas_APE2256"/>
    <property type="match status" value="1"/>
</dbReference>
<proteinExistence type="predicted"/>
<feature type="domain" description="CRISPR system ring nuclease SSO1393-like" evidence="2">
    <location>
        <begin position="126"/>
        <end position="234"/>
    </location>
</feature>
<accession>A0A0E3PXD9</accession>
<dbReference type="RefSeq" id="WP_048039910.1">
    <property type="nucleotide sequence ID" value="NZ_CP009509.1"/>
</dbReference>
<dbReference type="Proteomes" id="UP000033058">
    <property type="component" value="Chromosome"/>
</dbReference>
<reference evidence="3 4" key="1">
    <citation type="submission" date="2014-07" db="EMBL/GenBank/DDBJ databases">
        <title>Methanogenic archaea and the global carbon cycle.</title>
        <authorList>
            <person name="Henriksen J.R."/>
            <person name="Luke J."/>
            <person name="Reinhart S."/>
            <person name="Benedict M.N."/>
            <person name="Youngblut N.D."/>
            <person name="Metcalf M.E."/>
            <person name="Whitaker R.J."/>
            <person name="Metcalf W.W."/>
        </authorList>
    </citation>
    <scope>NUCLEOTIDE SEQUENCE [LARGE SCALE GENOMIC DNA]</scope>
    <source>
        <strain evidence="3 4">WWM610</strain>
    </source>
</reference>
<evidence type="ECO:0000259" key="2">
    <source>
        <dbReference type="Pfam" id="PF09651"/>
    </source>
</evidence>
<dbReference type="AlphaFoldDB" id="A0A0E3PXD9"/>
<dbReference type="HOGENOM" id="CLU_1010530_0_0_2"/>
<feature type="region of interest" description="Disordered" evidence="1">
    <location>
        <begin position="101"/>
        <end position="122"/>
    </location>
</feature>
<dbReference type="NCBIfam" id="TIGR02619">
    <property type="entry name" value="putative CRISPR-associated protein, APE2256 family"/>
    <property type="match status" value="1"/>
</dbReference>
<dbReference type="PATRIC" id="fig|1434117.4.peg.1661"/>
<evidence type="ECO:0000313" key="3">
    <source>
        <dbReference type="EMBL" id="AKB40298.1"/>
    </source>
</evidence>
<name>A0A0E3PXD9_METMZ</name>
<evidence type="ECO:0000313" key="4">
    <source>
        <dbReference type="Proteomes" id="UP000033058"/>
    </source>
</evidence>
<dbReference type="GeneID" id="24850998"/>
<evidence type="ECO:0000256" key="1">
    <source>
        <dbReference type="SAM" id="MobiDB-lite"/>
    </source>
</evidence>
<sequence length="275" mass="31418">MPRIIITTCGTSLFKSCCWKYGELCKDSLSEMKDEQERMGYESVCNSKLKQALNDGIDLAKEFDPSAWEDLYLRDLPAELASLRAIQLCLEGIKSKPPLGEDDKILNSNPHPRLRKTENEPPLGEDDKIVLLHSDNEEGRYCAMILSNILKDYDLLSDVQICEPWEVKGLDPSDLYQFEKALKHLWKDLISKFDGINEYIFNPTGGYKALSILFGAAAYHFSKVRVFYLHENTSYSEISEIWFDSIGEPSEWLNACTHDIKNPKYKPSRGSPCPF</sequence>
<organism evidence="3 4">
    <name type="scientific">Methanosarcina mazei WWM610</name>
    <dbReference type="NCBI Taxonomy" id="1434117"/>
    <lineage>
        <taxon>Archaea</taxon>
        <taxon>Methanobacteriati</taxon>
        <taxon>Methanobacteriota</taxon>
        <taxon>Stenosarchaea group</taxon>
        <taxon>Methanomicrobia</taxon>
        <taxon>Methanosarcinales</taxon>
        <taxon>Methanosarcinaceae</taxon>
        <taxon>Methanosarcina</taxon>
    </lineage>
</organism>
<gene>
    <name evidence="3" type="ORF">MSMAW_1307</name>
</gene>
<protein>
    <recommendedName>
        <fullName evidence="2">CRISPR system ring nuclease SSO1393-like domain-containing protein</fullName>
    </recommendedName>
</protein>
<dbReference type="InterPro" id="IPR013442">
    <property type="entry name" value="SSO1393-like"/>
</dbReference>
<dbReference type="EMBL" id="CP009509">
    <property type="protein sequence ID" value="AKB40298.1"/>
    <property type="molecule type" value="Genomic_DNA"/>
</dbReference>